<keyword evidence="2" id="KW-0808">Transferase</keyword>
<reference evidence="10" key="1">
    <citation type="submission" date="2016-10" db="EMBL/GenBank/DDBJ databases">
        <authorList>
            <person name="Benchimol M."/>
            <person name="Almeida L.G."/>
            <person name="Vasconcelos A.T."/>
            <person name="Perreira-Neves A."/>
            <person name="Rosa I.A."/>
            <person name="Tasca T."/>
            <person name="Bogo M.R."/>
            <person name="de Souza W."/>
        </authorList>
    </citation>
    <scope>NUCLEOTIDE SEQUENCE [LARGE SCALE GENOMIC DNA]</scope>
    <source>
        <strain evidence="10">K</strain>
    </source>
</reference>
<dbReference type="FunFam" id="1.10.510.10:FF:000956">
    <property type="entry name" value="CAMK family protein kinase"/>
    <property type="match status" value="1"/>
</dbReference>
<evidence type="ECO:0000256" key="2">
    <source>
        <dbReference type="ARBA" id="ARBA00022679"/>
    </source>
</evidence>
<evidence type="ECO:0000313" key="10">
    <source>
        <dbReference type="EMBL" id="OHS98277.1"/>
    </source>
</evidence>
<dbReference type="PANTHER" id="PTHR24345">
    <property type="entry name" value="SERINE/THREONINE-PROTEIN KINASE PLK"/>
    <property type="match status" value="1"/>
</dbReference>
<comment type="similarity">
    <text evidence="7">Belongs to the protein kinase superfamily.</text>
</comment>
<name>A0A1J4JL41_9EUKA</name>
<keyword evidence="3 6" id="KW-0547">Nucleotide-binding</keyword>
<dbReference type="InterPro" id="IPR008271">
    <property type="entry name" value="Ser/Thr_kinase_AS"/>
</dbReference>
<feature type="compositionally biased region" description="Basic residues" evidence="8">
    <location>
        <begin position="434"/>
        <end position="449"/>
    </location>
</feature>
<evidence type="ECO:0000256" key="8">
    <source>
        <dbReference type="SAM" id="MobiDB-lite"/>
    </source>
</evidence>
<keyword evidence="4 10" id="KW-0418">Kinase</keyword>
<gene>
    <name evidence="10" type="ORF">TRFO_35343</name>
</gene>
<evidence type="ECO:0000259" key="9">
    <source>
        <dbReference type="PROSITE" id="PS50011"/>
    </source>
</evidence>
<proteinExistence type="inferred from homology"/>
<dbReference type="OrthoDB" id="6513151at2759"/>
<evidence type="ECO:0000256" key="5">
    <source>
        <dbReference type="ARBA" id="ARBA00022840"/>
    </source>
</evidence>
<accession>A0A1J4JL41</accession>
<dbReference type="GeneID" id="94844900"/>
<dbReference type="PROSITE" id="PS50011">
    <property type="entry name" value="PROTEIN_KINASE_DOM"/>
    <property type="match status" value="1"/>
</dbReference>
<feature type="domain" description="Protein kinase" evidence="9">
    <location>
        <begin position="12"/>
        <end position="266"/>
    </location>
</feature>
<feature type="compositionally biased region" description="Basic residues" evidence="8">
    <location>
        <begin position="391"/>
        <end position="400"/>
    </location>
</feature>
<feature type="compositionally biased region" description="Basic and acidic residues" evidence="8">
    <location>
        <begin position="373"/>
        <end position="390"/>
    </location>
</feature>
<dbReference type="InterPro" id="IPR000719">
    <property type="entry name" value="Prot_kinase_dom"/>
</dbReference>
<evidence type="ECO:0000256" key="3">
    <source>
        <dbReference type="ARBA" id="ARBA00022741"/>
    </source>
</evidence>
<keyword evidence="5 6" id="KW-0067">ATP-binding</keyword>
<protein>
    <submittedName>
        <fullName evidence="10">CBL-interacting protein kinase 31</fullName>
    </submittedName>
</protein>
<evidence type="ECO:0000256" key="6">
    <source>
        <dbReference type="PROSITE-ProRule" id="PRU10141"/>
    </source>
</evidence>
<evidence type="ECO:0000256" key="4">
    <source>
        <dbReference type="ARBA" id="ARBA00022777"/>
    </source>
</evidence>
<evidence type="ECO:0000313" key="11">
    <source>
        <dbReference type="Proteomes" id="UP000179807"/>
    </source>
</evidence>
<keyword evidence="1 7" id="KW-0723">Serine/threonine-protein kinase</keyword>
<comment type="caution">
    <text evidence="10">The sequence shown here is derived from an EMBL/GenBank/DDBJ whole genome shotgun (WGS) entry which is preliminary data.</text>
</comment>
<evidence type="ECO:0000256" key="1">
    <source>
        <dbReference type="ARBA" id="ARBA00022527"/>
    </source>
</evidence>
<feature type="compositionally biased region" description="Basic and acidic residues" evidence="8">
    <location>
        <begin position="401"/>
        <end position="421"/>
    </location>
</feature>
<dbReference type="GO" id="GO:0005524">
    <property type="term" value="F:ATP binding"/>
    <property type="evidence" value="ECO:0007669"/>
    <property type="project" value="UniProtKB-UniRule"/>
</dbReference>
<dbReference type="PROSITE" id="PS00108">
    <property type="entry name" value="PROTEIN_KINASE_ST"/>
    <property type="match status" value="1"/>
</dbReference>
<feature type="region of interest" description="Disordered" evidence="8">
    <location>
        <begin position="373"/>
        <end position="455"/>
    </location>
</feature>
<dbReference type="PANTHER" id="PTHR24345:SF0">
    <property type="entry name" value="CELL CYCLE SERINE_THREONINE-PROTEIN KINASE CDC5_MSD2"/>
    <property type="match status" value="1"/>
</dbReference>
<organism evidence="10 11">
    <name type="scientific">Tritrichomonas foetus</name>
    <dbReference type="NCBI Taxonomy" id="1144522"/>
    <lineage>
        <taxon>Eukaryota</taxon>
        <taxon>Metamonada</taxon>
        <taxon>Parabasalia</taxon>
        <taxon>Tritrichomonadida</taxon>
        <taxon>Tritrichomonadidae</taxon>
        <taxon>Tritrichomonas</taxon>
    </lineage>
</organism>
<dbReference type="PROSITE" id="PS00107">
    <property type="entry name" value="PROTEIN_KINASE_ATP"/>
    <property type="match status" value="1"/>
</dbReference>
<dbReference type="VEuPathDB" id="TrichDB:TRFO_35343"/>
<dbReference type="RefSeq" id="XP_068351414.1">
    <property type="nucleotide sequence ID" value="XM_068510196.1"/>
</dbReference>
<sequence>MCARELTNVGPYKLYDVIGEGASSVVRLARIDKDNNVYACKIIPKNIFKDKDLARRFQLEIRINHQLYHPNIVRIHDIFNEKKFYFIIMEYCPHGSLLDEVMRTKNKRLDEEDARFYMRQVFNALQFMHSLGICHRDLKPDNILLGENKQVKLSDFGLSRFVGKDGLTKTPVGSPCYASPECYSGMPYDARKSDIWSTGVILYTILAGNVPWKGETKKHIETKIKTANYAFPPFFSKEVKVLINSILCVSLKTRATIEQILNCQWFQQDKNIYSFKKSKPSKVLTLKKLDLFFGKDYKSGIHKDFREEDFKNLKSNMSTTNLIGFDDLIKTLKVEIPIRVKTNENQNDSTTNNEEILEKINTDFYKKLEEKQEELNRKQHHNHDENTKSPKKDKKKKKKRSEKEVHSDGSFDSDHVSDVITRDVNINNETTDKKKSHKHKHHKHHHKAFTLRDPRITEAASKRANSMTIQKLRKCAFDE</sequence>
<dbReference type="Proteomes" id="UP000179807">
    <property type="component" value="Unassembled WGS sequence"/>
</dbReference>
<dbReference type="AlphaFoldDB" id="A0A1J4JL41"/>
<evidence type="ECO:0000256" key="7">
    <source>
        <dbReference type="RuleBase" id="RU000304"/>
    </source>
</evidence>
<dbReference type="SMART" id="SM00220">
    <property type="entry name" value="S_TKc"/>
    <property type="match status" value="1"/>
</dbReference>
<dbReference type="InterPro" id="IPR011009">
    <property type="entry name" value="Kinase-like_dom_sf"/>
</dbReference>
<dbReference type="Gene3D" id="1.10.510.10">
    <property type="entry name" value="Transferase(Phosphotransferase) domain 1"/>
    <property type="match status" value="1"/>
</dbReference>
<dbReference type="InterPro" id="IPR017441">
    <property type="entry name" value="Protein_kinase_ATP_BS"/>
</dbReference>
<dbReference type="Pfam" id="PF00069">
    <property type="entry name" value="Pkinase"/>
    <property type="match status" value="1"/>
</dbReference>
<dbReference type="EMBL" id="MLAK01001065">
    <property type="protein sequence ID" value="OHS98277.1"/>
    <property type="molecule type" value="Genomic_DNA"/>
</dbReference>
<dbReference type="SUPFAM" id="SSF56112">
    <property type="entry name" value="Protein kinase-like (PK-like)"/>
    <property type="match status" value="1"/>
</dbReference>
<dbReference type="GO" id="GO:0004674">
    <property type="term" value="F:protein serine/threonine kinase activity"/>
    <property type="evidence" value="ECO:0007669"/>
    <property type="project" value="UniProtKB-KW"/>
</dbReference>
<feature type="binding site" evidence="6">
    <location>
        <position position="41"/>
    </location>
    <ligand>
        <name>ATP</name>
        <dbReference type="ChEBI" id="CHEBI:30616"/>
    </ligand>
</feature>
<dbReference type="GO" id="GO:0005634">
    <property type="term" value="C:nucleus"/>
    <property type="evidence" value="ECO:0007669"/>
    <property type="project" value="TreeGrafter"/>
</dbReference>
<keyword evidence="11" id="KW-1185">Reference proteome</keyword>